<feature type="compositionally biased region" description="Low complexity" evidence="10">
    <location>
        <begin position="111"/>
        <end position="130"/>
    </location>
</feature>
<dbReference type="SUPFAM" id="SSF57850">
    <property type="entry name" value="RING/U-box"/>
    <property type="match status" value="1"/>
</dbReference>
<comment type="subcellular location">
    <subcellularLocation>
        <location evidence="1">Cytoplasm</location>
    </subcellularLocation>
</comment>
<dbReference type="Ensembl" id="ENSAMXT00000042589.1">
    <property type="protein sequence ID" value="ENSAMXP00000042783.1"/>
    <property type="gene ID" value="ENSAMXG00000036278.1"/>
</dbReference>
<feature type="domain" description="RING-type" evidence="11">
    <location>
        <begin position="12"/>
        <end position="52"/>
    </location>
</feature>
<proteinExistence type="predicted"/>
<evidence type="ECO:0000256" key="5">
    <source>
        <dbReference type="ARBA" id="ARBA00022833"/>
    </source>
</evidence>
<keyword evidence="2" id="KW-0963">Cytoplasm</keyword>
<dbReference type="Bgee" id="ENSAMXG00000036278">
    <property type="expression patterns" value="Expressed in intestine and 1 other cell type or tissue"/>
</dbReference>
<dbReference type="GO" id="GO:0005737">
    <property type="term" value="C:cytoplasm"/>
    <property type="evidence" value="ECO:0007669"/>
    <property type="project" value="UniProtKB-SubCell"/>
</dbReference>
<dbReference type="InParanoid" id="A0A3B1JKC0"/>
<evidence type="ECO:0000256" key="8">
    <source>
        <dbReference type="ARBA" id="ARBA00041621"/>
    </source>
</evidence>
<dbReference type="Pfam" id="PF05605">
    <property type="entry name" value="zf-Di19"/>
    <property type="match status" value="1"/>
</dbReference>
<evidence type="ECO:0000313" key="13">
    <source>
        <dbReference type="Proteomes" id="UP000018467"/>
    </source>
</evidence>
<keyword evidence="4 9" id="KW-0863">Zinc-finger</keyword>
<dbReference type="GO" id="GO:0008270">
    <property type="term" value="F:zinc ion binding"/>
    <property type="evidence" value="ECO:0007669"/>
    <property type="project" value="UniProtKB-KW"/>
</dbReference>
<reference evidence="12" key="4">
    <citation type="submission" date="2025-09" db="UniProtKB">
        <authorList>
            <consortium name="Ensembl"/>
        </authorList>
    </citation>
    <scope>IDENTIFICATION</scope>
</reference>
<keyword evidence="3" id="KW-0479">Metal-binding</keyword>
<dbReference type="Proteomes" id="UP000018467">
    <property type="component" value="Unassembled WGS sequence"/>
</dbReference>
<evidence type="ECO:0000256" key="7">
    <source>
        <dbReference type="ARBA" id="ARBA00041350"/>
    </source>
</evidence>
<evidence type="ECO:0000259" key="11">
    <source>
        <dbReference type="PROSITE" id="PS50089"/>
    </source>
</evidence>
<keyword evidence="5" id="KW-0862">Zinc</keyword>
<dbReference type="PANTHER" id="PTHR46016">
    <property type="entry name" value="ZINC FINGER, RING/FYVE/PHD-TYPE"/>
    <property type="match status" value="1"/>
</dbReference>
<dbReference type="InterPro" id="IPR051438">
    <property type="entry name" value="RNF_E3_ubiq-protein_ligase"/>
</dbReference>
<evidence type="ECO:0000256" key="4">
    <source>
        <dbReference type="ARBA" id="ARBA00022771"/>
    </source>
</evidence>
<reference evidence="12" key="3">
    <citation type="submission" date="2025-08" db="UniProtKB">
        <authorList>
            <consortium name="Ensembl"/>
        </authorList>
    </citation>
    <scope>IDENTIFICATION</scope>
</reference>
<sequence>MESSSSTAEDACPVCRGAITDPSQPSPCCNKVFCKSCLAQSTSIRYHCPHCRTPLPGHGAQRPRRAGLLMHRLPGLADGDGSFRTAQPVGNNINALISQLRDARTQLEQMSSSSAGGPVSQASPAPAAQAAPPRLVFPILRRPIPRPRAHPPAAAPAPPLITAINPVAAAAPPAPLPPAPTPAPAPANSNPHIISDSSSDEFDEMAWRTEIELMEHASGLPPGPIVRTFKCPYCQEDGLDDLDLRDHCNDNHLSDPRRVVCPVCVSLPHGDPLFHSRDFIGHLNLRHCYYIQDITNVNQSDEVNLQAALLRSFSNAN</sequence>
<dbReference type="PROSITE" id="PS50089">
    <property type="entry name" value="ZF_RING_2"/>
    <property type="match status" value="1"/>
</dbReference>
<protein>
    <recommendedName>
        <fullName evidence="6">E3 ubiquitin-protein ligase RNF166</fullName>
    </recommendedName>
    <alternativeName>
        <fullName evidence="8">RING finger protein 166</fullName>
    </alternativeName>
    <alternativeName>
        <fullName evidence="7">RING-type E3 ubiquitin transferase RNF166</fullName>
    </alternativeName>
</protein>
<reference evidence="13" key="2">
    <citation type="journal article" date="2014" name="Nat. Commun.">
        <title>The cavefish genome reveals candidate genes for eye loss.</title>
        <authorList>
            <person name="McGaugh S.E."/>
            <person name="Gross J.B."/>
            <person name="Aken B."/>
            <person name="Blin M."/>
            <person name="Borowsky R."/>
            <person name="Chalopin D."/>
            <person name="Hinaux H."/>
            <person name="Jeffery W.R."/>
            <person name="Keene A."/>
            <person name="Ma L."/>
            <person name="Minx P."/>
            <person name="Murphy D."/>
            <person name="O'Quin K.E."/>
            <person name="Retaux S."/>
            <person name="Rohner N."/>
            <person name="Searle S.M."/>
            <person name="Stahl B.A."/>
            <person name="Tabin C."/>
            <person name="Volff J.N."/>
            <person name="Yoshizawa M."/>
            <person name="Warren W.C."/>
        </authorList>
    </citation>
    <scope>NUCLEOTIDE SEQUENCE [LARGE SCALE GENOMIC DNA]</scope>
    <source>
        <strain evidence="13">female</strain>
    </source>
</reference>
<feature type="compositionally biased region" description="Pro residues" evidence="10">
    <location>
        <begin position="172"/>
        <end position="185"/>
    </location>
</feature>
<dbReference type="GO" id="GO:0000209">
    <property type="term" value="P:protein polyubiquitination"/>
    <property type="evidence" value="ECO:0007669"/>
    <property type="project" value="TreeGrafter"/>
</dbReference>
<dbReference type="Gene3D" id="3.30.40.10">
    <property type="entry name" value="Zinc/RING finger domain, C3HC4 (zinc finger)"/>
    <property type="match status" value="1"/>
</dbReference>
<dbReference type="InterPro" id="IPR001841">
    <property type="entry name" value="Znf_RING"/>
</dbReference>
<dbReference type="AlphaFoldDB" id="A0A3B1JKC0"/>
<evidence type="ECO:0000256" key="1">
    <source>
        <dbReference type="ARBA" id="ARBA00004496"/>
    </source>
</evidence>
<evidence type="ECO:0000256" key="6">
    <source>
        <dbReference type="ARBA" id="ARBA00039320"/>
    </source>
</evidence>
<dbReference type="GO" id="GO:0061630">
    <property type="term" value="F:ubiquitin protein ligase activity"/>
    <property type="evidence" value="ECO:0007669"/>
    <property type="project" value="TreeGrafter"/>
</dbReference>
<dbReference type="InterPro" id="IPR013083">
    <property type="entry name" value="Znf_RING/FYVE/PHD"/>
</dbReference>
<dbReference type="PANTHER" id="PTHR46016:SF4">
    <property type="entry name" value="E3 UBIQUITIN-PROTEIN LIGASE RNF166"/>
    <property type="match status" value="1"/>
</dbReference>
<evidence type="ECO:0000256" key="10">
    <source>
        <dbReference type="SAM" id="MobiDB-lite"/>
    </source>
</evidence>
<dbReference type="GeneTree" id="ENSGT00950000182909"/>
<evidence type="ECO:0000256" key="3">
    <source>
        <dbReference type="ARBA" id="ARBA00022723"/>
    </source>
</evidence>
<reference evidence="13" key="1">
    <citation type="submission" date="2013-03" db="EMBL/GenBank/DDBJ databases">
        <authorList>
            <person name="Jeffery W."/>
            <person name="Warren W."/>
            <person name="Wilson R.K."/>
        </authorList>
    </citation>
    <scope>NUCLEOTIDE SEQUENCE</scope>
    <source>
        <strain evidence="13">female</strain>
    </source>
</reference>
<evidence type="ECO:0000256" key="9">
    <source>
        <dbReference type="PROSITE-ProRule" id="PRU00175"/>
    </source>
</evidence>
<dbReference type="InterPro" id="IPR008598">
    <property type="entry name" value="Di19_Zn-bd"/>
</dbReference>
<accession>A0A3B1JKC0</accession>
<dbReference type="GO" id="GO:0006511">
    <property type="term" value="P:ubiquitin-dependent protein catabolic process"/>
    <property type="evidence" value="ECO:0007669"/>
    <property type="project" value="TreeGrafter"/>
</dbReference>
<name>A0A3B1JKC0_ASTMX</name>
<evidence type="ECO:0000256" key="2">
    <source>
        <dbReference type="ARBA" id="ARBA00022490"/>
    </source>
</evidence>
<feature type="region of interest" description="Disordered" evidence="10">
    <location>
        <begin position="104"/>
        <end position="130"/>
    </location>
</feature>
<evidence type="ECO:0000313" key="12">
    <source>
        <dbReference type="Ensembl" id="ENSAMXP00000042783.1"/>
    </source>
</evidence>
<feature type="region of interest" description="Disordered" evidence="10">
    <location>
        <begin position="172"/>
        <end position="197"/>
    </location>
</feature>
<organism evidence="12 13">
    <name type="scientific">Astyanax mexicanus</name>
    <name type="common">Blind cave fish</name>
    <name type="synonym">Astyanax fasciatus mexicanus</name>
    <dbReference type="NCBI Taxonomy" id="7994"/>
    <lineage>
        <taxon>Eukaryota</taxon>
        <taxon>Metazoa</taxon>
        <taxon>Chordata</taxon>
        <taxon>Craniata</taxon>
        <taxon>Vertebrata</taxon>
        <taxon>Euteleostomi</taxon>
        <taxon>Actinopterygii</taxon>
        <taxon>Neopterygii</taxon>
        <taxon>Teleostei</taxon>
        <taxon>Ostariophysi</taxon>
        <taxon>Characiformes</taxon>
        <taxon>Characoidei</taxon>
        <taxon>Acestrorhamphidae</taxon>
        <taxon>Acestrorhamphinae</taxon>
        <taxon>Astyanax</taxon>
    </lineage>
</organism>
<keyword evidence="13" id="KW-1185">Reference proteome</keyword>